<comment type="caution">
    <text evidence="1">The sequence shown here is derived from an EMBL/GenBank/DDBJ whole genome shotgun (WGS) entry which is preliminary data.</text>
</comment>
<name>A0ABQ2N0Z5_9MICO</name>
<accession>A0ABQ2N0Z5</accession>
<evidence type="ECO:0000313" key="1">
    <source>
        <dbReference type="EMBL" id="GGO62616.1"/>
    </source>
</evidence>
<sequence length="78" mass="8709">MLRRLEVVAADDPGVHLSPADLGAERPREQELRVDDRIRHSRARQHIGCAAQGVAQGDPLSIRRHEIRLYGVAAERPP</sequence>
<keyword evidence="2" id="KW-1185">Reference proteome</keyword>
<proteinExistence type="predicted"/>
<gene>
    <name evidence="1" type="ORF">GCM10010910_13130</name>
</gene>
<dbReference type="EMBL" id="BMMQ01000003">
    <property type="protein sequence ID" value="GGO62616.1"/>
    <property type="molecule type" value="Genomic_DNA"/>
</dbReference>
<dbReference type="Proteomes" id="UP000638043">
    <property type="component" value="Unassembled WGS sequence"/>
</dbReference>
<reference evidence="2" key="1">
    <citation type="journal article" date="2019" name="Int. J. Syst. Evol. Microbiol.">
        <title>The Global Catalogue of Microorganisms (GCM) 10K type strain sequencing project: providing services to taxonomists for standard genome sequencing and annotation.</title>
        <authorList>
            <consortium name="The Broad Institute Genomics Platform"/>
            <consortium name="The Broad Institute Genome Sequencing Center for Infectious Disease"/>
            <person name="Wu L."/>
            <person name="Ma J."/>
        </authorList>
    </citation>
    <scope>NUCLEOTIDE SEQUENCE [LARGE SCALE GENOMIC DNA]</scope>
    <source>
        <strain evidence="2">CGMCC 4.7181</strain>
    </source>
</reference>
<organism evidence="1 2">
    <name type="scientific">Microbacterium nanhaiense</name>
    <dbReference type="NCBI Taxonomy" id="1301026"/>
    <lineage>
        <taxon>Bacteria</taxon>
        <taxon>Bacillati</taxon>
        <taxon>Actinomycetota</taxon>
        <taxon>Actinomycetes</taxon>
        <taxon>Micrococcales</taxon>
        <taxon>Microbacteriaceae</taxon>
        <taxon>Microbacterium</taxon>
    </lineage>
</organism>
<protein>
    <submittedName>
        <fullName evidence="1">Uncharacterized protein</fullName>
    </submittedName>
</protein>
<evidence type="ECO:0000313" key="2">
    <source>
        <dbReference type="Proteomes" id="UP000638043"/>
    </source>
</evidence>